<dbReference type="Proteomes" id="UP000620559">
    <property type="component" value="Unassembled WGS sequence"/>
</dbReference>
<protein>
    <submittedName>
        <fullName evidence="1">Sigma-70 family RNA polymerase sigma factor</fullName>
    </submittedName>
</protein>
<keyword evidence="2" id="KW-1185">Reference proteome</keyword>
<evidence type="ECO:0000313" key="2">
    <source>
        <dbReference type="Proteomes" id="UP000620559"/>
    </source>
</evidence>
<comment type="caution">
    <text evidence="1">The sequence shown here is derived from an EMBL/GenBank/DDBJ whole genome shotgun (WGS) entry which is preliminary data.</text>
</comment>
<sequence length="226" mass="26368">MDELNLDLQQLIQEACNHSPSSREHRQALNKILRTVLKSGRIWRPPVGDVYEETLYEEALNKTMFNVTKSLCQGYNPERGSFLGWFNRSLHNQYIDEIRAAKRDRDRTYNLSLWQDDDTGIDPLDRVASPVDGKLLLDTWESFVEWIVNDSSHTLKNCQIENNPKANCQLLARLRLIAGKEWQEIATEIGSSRGAITSHWCRKCEVLMREWLKANQRLFGEDVYER</sequence>
<dbReference type="EMBL" id="JADEWL010000002">
    <property type="protein sequence ID" value="MBE9211329.1"/>
    <property type="molecule type" value="Genomic_DNA"/>
</dbReference>
<dbReference type="AlphaFoldDB" id="A0A8J7F2S0"/>
<gene>
    <name evidence="1" type="ORF">IQ247_01100</name>
</gene>
<name>A0A8J7F2S0_9CYAN</name>
<reference evidence="1" key="1">
    <citation type="submission" date="2020-10" db="EMBL/GenBank/DDBJ databases">
        <authorList>
            <person name="Castelo-Branco R."/>
            <person name="Eusebio N."/>
            <person name="Adriana R."/>
            <person name="Vieira A."/>
            <person name="Brugerolle De Fraissinette N."/>
            <person name="Rezende De Castro R."/>
            <person name="Schneider M.P."/>
            <person name="Vasconcelos V."/>
            <person name="Leao P.N."/>
        </authorList>
    </citation>
    <scope>NUCLEOTIDE SEQUENCE</scope>
    <source>
        <strain evidence="1">LEGE 06105</strain>
    </source>
</reference>
<dbReference type="RefSeq" id="WP_193916040.1">
    <property type="nucleotide sequence ID" value="NZ_JADEWL010000002.1"/>
</dbReference>
<accession>A0A8J7F2S0</accession>
<evidence type="ECO:0000313" key="1">
    <source>
        <dbReference type="EMBL" id="MBE9211329.1"/>
    </source>
</evidence>
<proteinExistence type="predicted"/>
<organism evidence="1 2">
    <name type="scientific">Plectonema cf. radiosum LEGE 06105</name>
    <dbReference type="NCBI Taxonomy" id="945769"/>
    <lineage>
        <taxon>Bacteria</taxon>
        <taxon>Bacillati</taxon>
        <taxon>Cyanobacteriota</taxon>
        <taxon>Cyanophyceae</taxon>
        <taxon>Oscillatoriophycideae</taxon>
        <taxon>Oscillatoriales</taxon>
        <taxon>Microcoleaceae</taxon>
        <taxon>Plectonema</taxon>
    </lineage>
</organism>